<name>A0ABT9WMM5_9BACI</name>
<keyword evidence="2" id="KW-1185">Reference proteome</keyword>
<protein>
    <recommendedName>
        <fullName evidence="3">Fur-regulated basic protein FbpA</fullName>
    </recommendedName>
</protein>
<reference evidence="1 2" key="1">
    <citation type="submission" date="2023-07" db="EMBL/GenBank/DDBJ databases">
        <title>Genomic Encyclopedia of Type Strains, Phase IV (KMG-IV): sequencing the most valuable type-strain genomes for metagenomic binning, comparative biology and taxonomic classification.</title>
        <authorList>
            <person name="Goeker M."/>
        </authorList>
    </citation>
    <scope>NUCLEOTIDE SEQUENCE [LARGE SCALE GENOMIC DNA]</scope>
    <source>
        <strain evidence="1 2">DSM 23837</strain>
    </source>
</reference>
<proteinExistence type="predicted"/>
<sequence>MNKTKFFERVIINNLKYKISYLANKTNEMAVIETDEFRHLLKEQ</sequence>
<dbReference type="RefSeq" id="WP_307226095.1">
    <property type="nucleotide sequence ID" value="NZ_JAUSTT010000001.1"/>
</dbReference>
<dbReference type="Proteomes" id="UP001223586">
    <property type="component" value="Unassembled WGS sequence"/>
</dbReference>
<evidence type="ECO:0000313" key="1">
    <source>
        <dbReference type="EMBL" id="MDQ0174550.1"/>
    </source>
</evidence>
<evidence type="ECO:0000313" key="2">
    <source>
        <dbReference type="Proteomes" id="UP001223586"/>
    </source>
</evidence>
<gene>
    <name evidence="1" type="ORF">J2S08_000381</name>
</gene>
<evidence type="ECO:0008006" key="3">
    <source>
        <dbReference type="Google" id="ProtNLM"/>
    </source>
</evidence>
<dbReference type="EMBL" id="JAUSTT010000001">
    <property type="protein sequence ID" value="MDQ0174550.1"/>
    <property type="molecule type" value="Genomic_DNA"/>
</dbReference>
<comment type="caution">
    <text evidence="1">The sequence shown here is derived from an EMBL/GenBank/DDBJ whole genome shotgun (WGS) entry which is preliminary data.</text>
</comment>
<accession>A0ABT9WMM5</accession>
<organism evidence="1 2">
    <name type="scientific">Bacillus chungangensis</name>
    <dbReference type="NCBI Taxonomy" id="587633"/>
    <lineage>
        <taxon>Bacteria</taxon>
        <taxon>Bacillati</taxon>
        <taxon>Bacillota</taxon>
        <taxon>Bacilli</taxon>
        <taxon>Bacillales</taxon>
        <taxon>Bacillaceae</taxon>
        <taxon>Bacillus</taxon>
    </lineage>
</organism>